<dbReference type="SUPFAM" id="SSF51905">
    <property type="entry name" value="FAD/NAD(P)-binding domain"/>
    <property type="match status" value="1"/>
</dbReference>
<keyword evidence="1" id="KW-0560">Oxidoreductase</keyword>
<evidence type="ECO:0000256" key="1">
    <source>
        <dbReference type="ARBA" id="ARBA00023002"/>
    </source>
</evidence>
<feature type="domain" description="FAD dependent oxidoreductase" evidence="2">
    <location>
        <begin position="2"/>
        <end position="322"/>
    </location>
</feature>
<gene>
    <name evidence="3" type="ORF">S01H4_14804</name>
</gene>
<accession>X0Z536</accession>
<proteinExistence type="predicted"/>
<dbReference type="GO" id="GO:0005737">
    <property type="term" value="C:cytoplasm"/>
    <property type="evidence" value="ECO:0007669"/>
    <property type="project" value="TreeGrafter"/>
</dbReference>
<evidence type="ECO:0000313" key="3">
    <source>
        <dbReference type="EMBL" id="GAG64475.1"/>
    </source>
</evidence>
<dbReference type="InterPro" id="IPR036188">
    <property type="entry name" value="FAD/NAD-bd_sf"/>
</dbReference>
<dbReference type="EMBL" id="BART01006486">
    <property type="protein sequence ID" value="GAG64475.1"/>
    <property type="molecule type" value="Genomic_DNA"/>
</dbReference>
<feature type="non-terminal residue" evidence="3">
    <location>
        <position position="1"/>
    </location>
</feature>
<dbReference type="Gene3D" id="3.50.50.60">
    <property type="entry name" value="FAD/NAD(P)-binding domain"/>
    <property type="match status" value="1"/>
</dbReference>
<dbReference type="AlphaFoldDB" id="X0Z536"/>
<sequence>NLASGASGRCGGMYMQLFGRDLNIDKTKERLMLTKMNSEMIPILQEKLGDFEFRVRGSLDVALTDDEFRDMAEIYTVQRSLGDEEIQLLDKNETKKQMPTLTDHIAGSRYRPSDGNLSPFKMVMAFANGAKKKGALVLTNTKVRKILEKNGRISGVETSRGIIESEWVVNATNAWASFLTKEVEVIPVRELAMVTERVPPLKTCTFEARCAEDFAYGCTQTKSGNLLLGGPGLPTIKGNTYDYYDETIYLHEVQKCAVYIKNLLPTLQHINVIRSWAGTMAFTPDGIPHIGLVPGKEGLVIAAGFAAGMSEAAAVGKLISELVAHGKFSVNMEAFDPGRPSAKPIEWPHPYKHEDLHEFLAVKLGSLQLAKERSQRNV</sequence>
<dbReference type="Pfam" id="PF01266">
    <property type="entry name" value="DAO"/>
    <property type="match status" value="1"/>
</dbReference>
<dbReference type="InterPro" id="IPR006076">
    <property type="entry name" value="FAD-dep_OxRdtase"/>
</dbReference>
<dbReference type="PANTHER" id="PTHR13847:SF287">
    <property type="entry name" value="FAD-DEPENDENT OXIDOREDUCTASE DOMAIN-CONTAINING PROTEIN 1"/>
    <property type="match status" value="1"/>
</dbReference>
<reference evidence="3" key="1">
    <citation type="journal article" date="2014" name="Front. Microbiol.">
        <title>High frequency of phylogenetically diverse reductive dehalogenase-homologous genes in deep subseafloor sedimentary metagenomes.</title>
        <authorList>
            <person name="Kawai M."/>
            <person name="Futagami T."/>
            <person name="Toyoda A."/>
            <person name="Takaki Y."/>
            <person name="Nishi S."/>
            <person name="Hori S."/>
            <person name="Arai W."/>
            <person name="Tsubouchi T."/>
            <person name="Morono Y."/>
            <person name="Uchiyama I."/>
            <person name="Ito T."/>
            <person name="Fujiyama A."/>
            <person name="Inagaki F."/>
            <person name="Takami H."/>
        </authorList>
    </citation>
    <scope>NUCLEOTIDE SEQUENCE</scope>
    <source>
        <strain evidence="3">Expedition CK06-06</strain>
    </source>
</reference>
<dbReference type="Gene3D" id="3.30.9.10">
    <property type="entry name" value="D-Amino Acid Oxidase, subunit A, domain 2"/>
    <property type="match status" value="1"/>
</dbReference>
<protein>
    <recommendedName>
        <fullName evidence="2">FAD dependent oxidoreductase domain-containing protein</fullName>
    </recommendedName>
</protein>
<evidence type="ECO:0000259" key="2">
    <source>
        <dbReference type="Pfam" id="PF01266"/>
    </source>
</evidence>
<dbReference type="PANTHER" id="PTHR13847">
    <property type="entry name" value="SARCOSINE DEHYDROGENASE-RELATED"/>
    <property type="match status" value="1"/>
</dbReference>
<comment type="caution">
    <text evidence="3">The sequence shown here is derived from an EMBL/GenBank/DDBJ whole genome shotgun (WGS) entry which is preliminary data.</text>
</comment>
<organism evidence="3">
    <name type="scientific">marine sediment metagenome</name>
    <dbReference type="NCBI Taxonomy" id="412755"/>
    <lineage>
        <taxon>unclassified sequences</taxon>
        <taxon>metagenomes</taxon>
        <taxon>ecological metagenomes</taxon>
    </lineage>
</organism>
<dbReference type="GO" id="GO:0016491">
    <property type="term" value="F:oxidoreductase activity"/>
    <property type="evidence" value="ECO:0007669"/>
    <property type="project" value="UniProtKB-KW"/>
</dbReference>
<name>X0Z536_9ZZZZ</name>